<evidence type="ECO:0000313" key="1">
    <source>
        <dbReference type="EMBL" id="ACD24861.1"/>
    </source>
</evidence>
<name>B2TMF3_CLOBB</name>
<dbReference type="AlphaFoldDB" id="B2TMF3"/>
<gene>
    <name evidence="1" type="ordered locus">CLL_A0940</name>
</gene>
<accession>U4P3B7</accession>
<reference evidence="1" key="1">
    <citation type="submission" date="2009-06" db="EMBL/GenBank/DDBJ databases">
        <authorList>
            <consortium name="US DOE Joint Genome Institute (JGI-PGF)"/>
            <person name="Lucas S."/>
            <person name="Copeland A."/>
            <person name="Lapidus A."/>
            <person name="Glavina del Rio T."/>
            <person name="Dalin E."/>
            <person name="Tice H."/>
            <person name="Bruce D."/>
            <person name="Goodwin L."/>
            <person name="Pitluck S."/>
            <person name="Kyrpides N."/>
            <person name="Mavromatis K."/>
            <person name="Ivanova N."/>
            <person name="Saunders E."/>
            <person name="Brettin T."/>
            <person name="Detter J.C."/>
            <person name="Han C."/>
            <person name="Larimer F."/>
            <person name="Land M."/>
            <person name="Hauser L."/>
            <person name="Markowitz V."/>
            <person name="Cheng J.-F."/>
            <person name="Hugenholtz P."/>
            <person name="Woyke T."/>
            <person name="Wu D."/>
            <person name="Gronow S."/>
            <person name="Klenk H.-P."/>
            <person name="Eisen J.A."/>
        </authorList>
    </citation>
    <scope>NUCLEOTIDE SEQUENCE</scope>
    <source>
        <strain evidence="1">Eklund 17B</strain>
    </source>
</reference>
<keyword evidence="1" id="KW-0378">Hydrolase</keyword>
<organism evidence="1">
    <name type="scientific">Clostridium botulinum (strain Eklund 17B / Type B)</name>
    <dbReference type="NCBI Taxonomy" id="935198"/>
    <lineage>
        <taxon>Bacteria</taxon>
        <taxon>Bacillati</taxon>
        <taxon>Bacillota</taxon>
        <taxon>Clostridia</taxon>
        <taxon>Eubacteriales</taxon>
        <taxon>Clostridiaceae</taxon>
        <taxon>Clostridium</taxon>
    </lineage>
</organism>
<dbReference type="GO" id="GO:0004519">
    <property type="term" value="F:endonuclease activity"/>
    <property type="evidence" value="ECO:0007669"/>
    <property type="project" value="UniProtKB-KW"/>
</dbReference>
<sequence>MALLRLCSICGNKVPYGSKCKCEIDNMKSRYKSYKYNRKDIKEQQFYSSKDWIKCRNNISTHQFGLDIIEWNKGKTINAERYHHIIETKEEWSLRLDENNIIGLTQKNHQRIHILMNKSEKDKRNIQEWLKKLLNKFEIEYYDTPGSHDERI</sequence>
<dbReference type="HOGENOM" id="CLU_108879_1_0_9"/>
<keyword evidence="1" id="KW-0255">Endonuclease</keyword>
<reference evidence="1" key="2">
    <citation type="submission" date="2009-08" db="EMBL/GenBank/DDBJ databases">
        <authorList>
            <person name="Shrivastava S."/>
            <person name="Brinkac L.M."/>
            <person name="Dodson R.J."/>
            <person name="Harkins D.M."/>
            <person name="Durkin A.S."/>
            <person name="Sutton G."/>
        </authorList>
    </citation>
    <scope>NUCLEOTIDE SEQUENCE</scope>
    <source>
        <strain evidence="1">Eklund 17B</strain>
    </source>
</reference>
<dbReference type="KEGG" id="cbk:CLL_A0940"/>
<protein>
    <submittedName>
        <fullName evidence="1">HNH endonuclease domain protein</fullName>
    </submittedName>
</protein>
<accession>B2TMF3</accession>
<dbReference type="PATRIC" id="fig|935198.13.peg.891"/>
<keyword evidence="1" id="KW-0540">Nuclease</keyword>
<proteinExistence type="predicted"/>
<dbReference type="EMBL" id="CP001056">
    <property type="protein sequence ID" value="ACD24861.1"/>
    <property type="molecule type" value="Genomic_DNA"/>
</dbReference>